<dbReference type="PROSITE" id="PS01159">
    <property type="entry name" value="WW_DOMAIN_1"/>
    <property type="match status" value="1"/>
</dbReference>
<evidence type="ECO:0000313" key="7">
    <source>
        <dbReference type="Proteomes" id="UP000243217"/>
    </source>
</evidence>
<comment type="caution">
    <text evidence="6">The sequence shown here is derived from an EMBL/GenBank/DDBJ whole genome shotgun (WGS) entry which is preliminary data.</text>
</comment>
<dbReference type="PROSITE" id="PS50020">
    <property type="entry name" value="WW_DOMAIN_2"/>
    <property type="match status" value="1"/>
</dbReference>
<dbReference type="InterPro" id="IPR002110">
    <property type="entry name" value="Ankyrin_rpt"/>
</dbReference>
<dbReference type="SMART" id="SM00456">
    <property type="entry name" value="WW"/>
    <property type="match status" value="1"/>
</dbReference>
<dbReference type="PROSITE" id="PS50088">
    <property type="entry name" value="ANK_REPEAT"/>
    <property type="match status" value="5"/>
</dbReference>
<dbReference type="EMBL" id="JNBS01001929">
    <property type="protein sequence ID" value="OQR97110.1"/>
    <property type="molecule type" value="Genomic_DNA"/>
</dbReference>
<feature type="domain" description="WW" evidence="5">
    <location>
        <begin position="124"/>
        <end position="157"/>
    </location>
</feature>
<feature type="region of interest" description="Disordered" evidence="4">
    <location>
        <begin position="323"/>
        <end position="344"/>
    </location>
</feature>
<dbReference type="InterPro" id="IPR036770">
    <property type="entry name" value="Ankyrin_rpt-contain_sf"/>
</dbReference>
<name>A0A1V9ZH14_9STRA</name>
<proteinExistence type="predicted"/>
<evidence type="ECO:0000256" key="2">
    <source>
        <dbReference type="ARBA" id="ARBA00023043"/>
    </source>
</evidence>
<organism evidence="6 7">
    <name type="scientific">Thraustotheca clavata</name>
    <dbReference type="NCBI Taxonomy" id="74557"/>
    <lineage>
        <taxon>Eukaryota</taxon>
        <taxon>Sar</taxon>
        <taxon>Stramenopiles</taxon>
        <taxon>Oomycota</taxon>
        <taxon>Saprolegniomycetes</taxon>
        <taxon>Saprolegniales</taxon>
        <taxon>Achlyaceae</taxon>
        <taxon>Thraustotheca</taxon>
    </lineage>
</organism>
<dbReference type="InterPro" id="IPR001202">
    <property type="entry name" value="WW_dom"/>
</dbReference>
<dbReference type="Gene3D" id="2.20.70.10">
    <property type="match status" value="1"/>
</dbReference>
<dbReference type="OrthoDB" id="75503at2759"/>
<keyword evidence="7" id="KW-1185">Reference proteome</keyword>
<feature type="repeat" description="ANK" evidence="3">
    <location>
        <begin position="260"/>
        <end position="292"/>
    </location>
</feature>
<dbReference type="SMART" id="SM00248">
    <property type="entry name" value="ANK"/>
    <property type="match status" value="8"/>
</dbReference>
<dbReference type="CDD" id="cd00201">
    <property type="entry name" value="WW"/>
    <property type="match status" value="1"/>
</dbReference>
<feature type="repeat" description="ANK" evidence="3">
    <location>
        <begin position="227"/>
        <end position="259"/>
    </location>
</feature>
<feature type="region of interest" description="Disordered" evidence="4">
    <location>
        <begin position="43"/>
        <end position="64"/>
    </location>
</feature>
<evidence type="ECO:0000256" key="1">
    <source>
        <dbReference type="ARBA" id="ARBA00022737"/>
    </source>
</evidence>
<dbReference type="SUPFAM" id="SSF51045">
    <property type="entry name" value="WW domain"/>
    <property type="match status" value="1"/>
</dbReference>
<evidence type="ECO:0000313" key="6">
    <source>
        <dbReference type="EMBL" id="OQR97110.1"/>
    </source>
</evidence>
<evidence type="ECO:0000256" key="3">
    <source>
        <dbReference type="PROSITE-ProRule" id="PRU00023"/>
    </source>
</evidence>
<dbReference type="STRING" id="74557.A0A1V9ZH14"/>
<dbReference type="PANTHER" id="PTHR24198">
    <property type="entry name" value="ANKYRIN REPEAT AND PROTEIN KINASE DOMAIN-CONTAINING PROTEIN"/>
    <property type="match status" value="1"/>
</dbReference>
<dbReference type="InterPro" id="IPR036020">
    <property type="entry name" value="WW_dom_sf"/>
</dbReference>
<feature type="repeat" description="ANK" evidence="3">
    <location>
        <begin position="615"/>
        <end position="647"/>
    </location>
</feature>
<accession>A0A1V9ZH14</accession>
<reference evidence="6 7" key="1">
    <citation type="journal article" date="2014" name="Genome Biol. Evol.">
        <title>The secreted proteins of Achlya hypogyna and Thraustotheca clavata identify the ancestral oomycete secretome and reveal gene acquisitions by horizontal gene transfer.</title>
        <authorList>
            <person name="Misner I."/>
            <person name="Blouin N."/>
            <person name="Leonard G."/>
            <person name="Richards T.A."/>
            <person name="Lane C.E."/>
        </authorList>
    </citation>
    <scope>NUCLEOTIDE SEQUENCE [LARGE SCALE GENOMIC DNA]</scope>
    <source>
        <strain evidence="6 7">ATCC 34112</strain>
    </source>
</reference>
<feature type="repeat" description="ANK" evidence="3">
    <location>
        <begin position="549"/>
        <end position="581"/>
    </location>
</feature>
<keyword evidence="1" id="KW-0677">Repeat</keyword>
<evidence type="ECO:0000259" key="5">
    <source>
        <dbReference type="PROSITE" id="PS50020"/>
    </source>
</evidence>
<dbReference type="Pfam" id="PF12796">
    <property type="entry name" value="Ank_2"/>
    <property type="match status" value="2"/>
</dbReference>
<dbReference type="PANTHER" id="PTHR24198:SF165">
    <property type="entry name" value="ANKYRIN REPEAT-CONTAINING PROTEIN-RELATED"/>
    <property type="match status" value="1"/>
</dbReference>
<dbReference type="Gene3D" id="1.25.40.20">
    <property type="entry name" value="Ankyrin repeat-containing domain"/>
    <property type="match status" value="3"/>
</dbReference>
<sequence>MASSRLDELMLIDTSFDGIGCDNQASPLRKDTPEIALELTKNLPPPAPLTMQKVSQTAEAEPLEPPTALKLQEKTIITLCDDEPATSPRPLQHEESISEAPVDEFLEISAAESLCVSQTVQSTIPNEPEWIEYQSEPGHVYYYNTITHESQWELPLDLHNALLQNFHSAVSSGDKAKVIQLIELHGQSLLAMTNENGLNALWLVIENVEMTQILLHRGADVNSVNKTGNALIHVATKRCDVNMLALLLSYNANPDIRDGEFSTPMHIASFQGYHQCIELLLLHGASLYLMDGASRTPLQLSTLGNHIVCVQLIQLALSTKSNRFQGTSTPPQSSPRDTTLKQLEESRSEGIALRQELVTAHNMMNELLEQHNSLSTAHRIANARITMLEALVDRCEKELVNEKSLSWQKEQSLRMESHVQYENFRQLQYQVDEMISRQTIPKIQIDASTQANLVHEVETLTENSVDTSLTHDLSAPSKFEELAETSEEEITIAPERVDAIWNTFFTNAAKSRIHSHTVSQLFDAFFEDDISTIQKILSSGVAPDKPNEEKQTLLHLASAYGRLDILTLLCEYMADLETRDANGQTPLFVACRRGHLNCVRFLLESAADVTTTNNEGRTLVHAAALSNSVECLELVLEYGADPFASDYKNETPYEMLLEEDGEASGPLLELLDHHFSQHPTSSPPAAQKYSQATAENTDEAIVSDANDYDANPGDGWSGWIRGKATSILKMNSPAISTPQSEPPPLKPPTDAEVASTIVYQKLIPPTHVLEAMKSFNDTKQNSMTLEKSSSIPVDVAKAMLRKTPSNRYALASDAKSLYQKQKSSSRYVDTFYPA</sequence>
<gene>
    <name evidence="6" type="ORF">THRCLA_07095</name>
</gene>
<dbReference type="AlphaFoldDB" id="A0A1V9ZH14"/>
<keyword evidence="2 3" id="KW-0040">ANK repeat</keyword>
<dbReference type="PROSITE" id="PS50297">
    <property type="entry name" value="ANK_REP_REGION"/>
    <property type="match status" value="5"/>
</dbReference>
<evidence type="ECO:0000256" key="4">
    <source>
        <dbReference type="SAM" id="MobiDB-lite"/>
    </source>
</evidence>
<feature type="compositionally biased region" description="Polar residues" evidence="4">
    <location>
        <begin position="323"/>
        <end position="337"/>
    </location>
</feature>
<dbReference type="Pfam" id="PF00023">
    <property type="entry name" value="Ank"/>
    <property type="match status" value="2"/>
</dbReference>
<feature type="repeat" description="ANK" evidence="3">
    <location>
        <begin position="582"/>
        <end position="614"/>
    </location>
</feature>
<dbReference type="SUPFAM" id="SSF48403">
    <property type="entry name" value="Ankyrin repeat"/>
    <property type="match status" value="2"/>
</dbReference>
<dbReference type="Proteomes" id="UP000243217">
    <property type="component" value="Unassembled WGS sequence"/>
</dbReference>
<protein>
    <submittedName>
        <fullName evidence="6">Ankyrin</fullName>
    </submittedName>
</protein>
<dbReference type="Pfam" id="PF00397">
    <property type="entry name" value="WW"/>
    <property type="match status" value="1"/>
</dbReference>